<reference evidence="2" key="1">
    <citation type="submission" date="2020-05" db="EMBL/GenBank/DDBJ databases">
        <authorList>
            <person name="Chiriac C."/>
            <person name="Salcher M."/>
            <person name="Ghai R."/>
            <person name="Kavagutti S V."/>
        </authorList>
    </citation>
    <scope>NUCLEOTIDE SEQUENCE</scope>
</reference>
<dbReference type="EMBL" id="LR797158">
    <property type="protein sequence ID" value="CAB4190180.1"/>
    <property type="molecule type" value="Genomic_DNA"/>
</dbReference>
<evidence type="ECO:0008006" key="4">
    <source>
        <dbReference type="Google" id="ProtNLM"/>
    </source>
</evidence>
<organism evidence="2">
    <name type="scientific">uncultured Caudovirales phage</name>
    <dbReference type="NCBI Taxonomy" id="2100421"/>
    <lineage>
        <taxon>Viruses</taxon>
        <taxon>Duplodnaviria</taxon>
        <taxon>Heunggongvirae</taxon>
        <taxon>Uroviricota</taxon>
        <taxon>Caudoviricetes</taxon>
        <taxon>Peduoviridae</taxon>
        <taxon>Maltschvirus</taxon>
        <taxon>Maltschvirus maltsch</taxon>
    </lineage>
</organism>
<evidence type="ECO:0000313" key="3">
    <source>
        <dbReference type="EMBL" id="CAB4194354.1"/>
    </source>
</evidence>
<proteinExistence type="predicted"/>
<accession>A0A6J5QZP8</accession>
<dbReference type="EMBL" id="LR797211">
    <property type="protein sequence ID" value="CAB4194354.1"/>
    <property type="molecule type" value="Genomic_DNA"/>
</dbReference>
<protein>
    <recommendedName>
        <fullName evidence="4">BppU N-terminal domain-containing protein</fullName>
    </recommendedName>
</protein>
<gene>
    <name evidence="2" type="ORF">UFOVP1191_40</name>
    <name evidence="3" type="ORF">UFOVP1252_19</name>
    <name evidence="1" type="ORF">UFOVP529_102</name>
</gene>
<evidence type="ECO:0000313" key="1">
    <source>
        <dbReference type="EMBL" id="CAB4149324.1"/>
    </source>
</evidence>
<sequence length="123" mass="12854">MLSHYDVAMALSTYDISADQGSDLDTVITYTDDSAVPVNLTGCSARMQVRKFAGSSNSRLNLTSSSGITLGGAAGTIRIVVSAAALSLVPAGSYRYDIELVDTTQTVLKILSGDFVVNAEVTK</sequence>
<name>A0A6J5QZP8_9CAUD</name>
<dbReference type="EMBL" id="LR796510">
    <property type="protein sequence ID" value="CAB4149324.1"/>
    <property type="molecule type" value="Genomic_DNA"/>
</dbReference>
<evidence type="ECO:0000313" key="2">
    <source>
        <dbReference type="EMBL" id="CAB4190180.1"/>
    </source>
</evidence>